<dbReference type="Proteomes" id="UP000011666">
    <property type="component" value="Unassembled WGS sequence"/>
</dbReference>
<dbReference type="Gene3D" id="3.40.50.150">
    <property type="entry name" value="Vaccinia Virus protein VP39"/>
    <property type="match status" value="1"/>
</dbReference>
<dbReference type="CDD" id="cd02440">
    <property type="entry name" value="AdoMet_MTases"/>
    <property type="match status" value="1"/>
</dbReference>
<dbReference type="GO" id="GO:0008171">
    <property type="term" value="F:O-methyltransferase activity"/>
    <property type="evidence" value="ECO:0007669"/>
    <property type="project" value="InterPro"/>
</dbReference>
<accession>M0QI72</accession>
<keyword evidence="3" id="KW-0949">S-adenosyl-L-methionine</keyword>
<dbReference type="GO" id="GO:0032259">
    <property type="term" value="P:methylation"/>
    <property type="evidence" value="ECO:0007669"/>
    <property type="project" value="UniProtKB-KW"/>
</dbReference>
<keyword evidence="2" id="KW-0808">Transferase</keyword>
<dbReference type="RefSeq" id="WP_007617982.1">
    <property type="nucleotide sequence ID" value="NZ_BANX01000005.1"/>
</dbReference>
<keyword evidence="6" id="KW-1185">Reference proteome</keyword>
<evidence type="ECO:0000256" key="1">
    <source>
        <dbReference type="ARBA" id="ARBA00022603"/>
    </source>
</evidence>
<dbReference type="eggNOG" id="COG4122">
    <property type="taxonomic scope" value="Bacteria"/>
</dbReference>
<dbReference type="SUPFAM" id="SSF53335">
    <property type="entry name" value="S-adenosyl-L-methionine-dependent methyltransferases"/>
    <property type="match status" value="1"/>
</dbReference>
<dbReference type="EMBL" id="BANX01000005">
    <property type="protein sequence ID" value="GAC67127.1"/>
    <property type="molecule type" value="Genomic_DNA"/>
</dbReference>
<reference evidence="5 6" key="1">
    <citation type="submission" date="2013-01" db="EMBL/GenBank/DDBJ databases">
        <title>Whole genome shotgun sequence of Gordonia soli NBRC 108243.</title>
        <authorList>
            <person name="Isaki-Nakamura S."/>
            <person name="Hosoyama A."/>
            <person name="Tsuchikane K."/>
            <person name="Ando Y."/>
            <person name="Baba S."/>
            <person name="Ohji S."/>
            <person name="Hamada M."/>
            <person name="Tamura T."/>
            <person name="Yamazoe A."/>
            <person name="Yamazaki S."/>
            <person name="Fujita N."/>
        </authorList>
    </citation>
    <scope>NUCLEOTIDE SEQUENCE [LARGE SCALE GENOMIC DNA]</scope>
    <source>
        <strain evidence="5 6">NBRC 108243</strain>
    </source>
</reference>
<dbReference type="AlphaFoldDB" id="M0QI72"/>
<comment type="caution">
    <text evidence="5">The sequence shown here is derived from an EMBL/GenBank/DDBJ whole genome shotgun (WGS) entry which is preliminary data.</text>
</comment>
<dbReference type="STRING" id="1223545.GS4_05_03410"/>
<dbReference type="PANTHER" id="PTHR43167:SF1">
    <property type="entry name" value="PUTATIVE (AFU_ORTHOLOGUE AFUA_6G01830)-RELATED"/>
    <property type="match status" value="1"/>
</dbReference>
<feature type="region of interest" description="Disordered" evidence="4">
    <location>
        <begin position="20"/>
        <end position="61"/>
    </location>
</feature>
<evidence type="ECO:0000256" key="4">
    <source>
        <dbReference type="SAM" id="MobiDB-lite"/>
    </source>
</evidence>
<name>M0QI72_9ACTN</name>
<feature type="compositionally biased region" description="Polar residues" evidence="4">
    <location>
        <begin position="43"/>
        <end position="55"/>
    </location>
</feature>
<protein>
    <recommendedName>
        <fullName evidence="7">Methyltransferase</fullName>
    </recommendedName>
</protein>
<organism evidence="5 6">
    <name type="scientific">Gordonia soli NBRC 108243</name>
    <dbReference type="NCBI Taxonomy" id="1223545"/>
    <lineage>
        <taxon>Bacteria</taxon>
        <taxon>Bacillati</taxon>
        <taxon>Actinomycetota</taxon>
        <taxon>Actinomycetes</taxon>
        <taxon>Mycobacteriales</taxon>
        <taxon>Gordoniaceae</taxon>
        <taxon>Gordonia</taxon>
    </lineage>
</organism>
<evidence type="ECO:0000313" key="5">
    <source>
        <dbReference type="EMBL" id="GAC67127.1"/>
    </source>
</evidence>
<keyword evidence="1" id="KW-0489">Methyltransferase</keyword>
<evidence type="ECO:0000313" key="6">
    <source>
        <dbReference type="Proteomes" id="UP000011666"/>
    </source>
</evidence>
<dbReference type="Pfam" id="PF13578">
    <property type="entry name" value="Methyltransf_24"/>
    <property type="match status" value="1"/>
</dbReference>
<proteinExistence type="predicted"/>
<evidence type="ECO:0000256" key="2">
    <source>
        <dbReference type="ARBA" id="ARBA00022679"/>
    </source>
</evidence>
<dbReference type="PROSITE" id="PS51682">
    <property type="entry name" value="SAM_OMT_I"/>
    <property type="match status" value="1"/>
</dbReference>
<evidence type="ECO:0000256" key="3">
    <source>
        <dbReference type="ARBA" id="ARBA00022691"/>
    </source>
</evidence>
<dbReference type="InterPro" id="IPR029063">
    <property type="entry name" value="SAM-dependent_MTases_sf"/>
</dbReference>
<sequence length="230" mass="24230">MATTLDSEPVAGTLERLYAQAEGQVRRPRSDGPRPSGNALPLSDTTQSPPLSSAQRRADDASESFMAIGRDTGRLLYSLVRATRPTTVVEFGTSFGLSTIHLAAALRDNGGGHIHTTELSASKVAAASATFTDVGLADLITVHAGDALETLADIPAPIDFVVLDGWKDLYLPVIRLLEPRLASGTLILADNAESPDLADYLEHVRDPANGYTSVNLPGKVGDTVELSGRA</sequence>
<evidence type="ECO:0008006" key="7">
    <source>
        <dbReference type="Google" id="ProtNLM"/>
    </source>
</evidence>
<dbReference type="PANTHER" id="PTHR43167">
    <property type="entry name" value="PUTATIVE (AFU_ORTHOLOGUE AFUA_6G01830)-RELATED"/>
    <property type="match status" value="1"/>
</dbReference>
<gene>
    <name evidence="5" type="ORF">GS4_05_03410</name>
</gene>
<dbReference type="InterPro" id="IPR002935">
    <property type="entry name" value="SAM_O-MeTrfase"/>
</dbReference>
<dbReference type="OrthoDB" id="9799672at2"/>